<proteinExistence type="predicted"/>
<dbReference type="InterPro" id="IPR015168">
    <property type="entry name" value="SsuA/THI5"/>
</dbReference>
<evidence type="ECO:0000313" key="3">
    <source>
        <dbReference type="EMBL" id="MFL9927248.1"/>
    </source>
</evidence>
<dbReference type="RefSeq" id="WP_408160488.1">
    <property type="nucleotide sequence ID" value="NZ_JAQQFM010000013.1"/>
</dbReference>
<accession>A0ABW9AEB5</accession>
<dbReference type="EMBL" id="JAQQFM010000013">
    <property type="protein sequence ID" value="MFL9927248.1"/>
    <property type="molecule type" value="Genomic_DNA"/>
</dbReference>
<dbReference type="SUPFAM" id="SSF53850">
    <property type="entry name" value="Periplasmic binding protein-like II"/>
    <property type="match status" value="1"/>
</dbReference>
<keyword evidence="1" id="KW-0732">Signal</keyword>
<evidence type="ECO:0000259" key="2">
    <source>
        <dbReference type="Pfam" id="PF09084"/>
    </source>
</evidence>
<feature type="domain" description="SsuA/THI5-like" evidence="2">
    <location>
        <begin position="63"/>
        <end position="265"/>
    </location>
</feature>
<feature type="signal peptide" evidence="1">
    <location>
        <begin position="1"/>
        <end position="34"/>
    </location>
</feature>
<keyword evidence="4" id="KW-1185">Reference proteome</keyword>
<protein>
    <submittedName>
        <fullName evidence="3">ABC transporter substrate-binding protein</fullName>
    </submittedName>
</protein>
<gene>
    <name evidence="3" type="ORF">PQR62_23450</name>
</gene>
<dbReference type="Gene3D" id="3.40.190.10">
    <property type="entry name" value="Periplasmic binding protein-like II"/>
    <property type="match status" value="2"/>
</dbReference>
<comment type="caution">
    <text evidence="3">The sequence shown here is derived from an EMBL/GenBank/DDBJ whole genome shotgun (WGS) entry which is preliminary data.</text>
</comment>
<dbReference type="PANTHER" id="PTHR30024">
    <property type="entry name" value="ALIPHATIC SULFONATES-BINDING PROTEIN-RELATED"/>
    <property type="match status" value="1"/>
</dbReference>
<organism evidence="3 4">
    <name type="scientific">Herbaspirillum lusitanum</name>
    <dbReference type="NCBI Taxonomy" id="213312"/>
    <lineage>
        <taxon>Bacteria</taxon>
        <taxon>Pseudomonadati</taxon>
        <taxon>Pseudomonadota</taxon>
        <taxon>Betaproteobacteria</taxon>
        <taxon>Burkholderiales</taxon>
        <taxon>Oxalobacteraceae</taxon>
        <taxon>Herbaspirillum</taxon>
    </lineage>
</organism>
<name>A0ABW9AEB5_9BURK</name>
<reference evidence="3 4" key="1">
    <citation type="journal article" date="2024" name="Chem. Sci.">
        <title>Discovery of megapolipeptins by genome mining of a Burkholderiales bacteria collection.</title>
        <authorList>
            <person name="Paulo B.S."/>
            <person name="Recchia M.J.J."/>
            <person name="Lee S."/>
            <person name="Fergusson C.H."/>
            <person name="Romanowski S.B."/>
            <person name="Hernandez A."/>
            <person name="Krull N."/>
            <person name="Liu D.Y."/>
            <person name="Cavanagh H."/>
            <person name="Bos A."/>
            <person name="Gray C.A."/>
            <person name="Murphy B.T."/>
            <person name="Linington R.G."/>
            <person name="Eustaquio A.S."/>
        </authorList>
    </citation>
    <scope>NUCLEOTIDE SEQUENCE [LARGE SCALE GENOMIC DNA]</scope>
    <source>
        <strain evidence="3 4">RL21-008-BIB-A</strain>
    </source>
</reference>
<evidence type="ECO:0000256" key="1">
    <source>
        <dbReference type="SAM" id="SignalP"/>
    </source>
</evidence>
<feature type="chain" id="PRO_5046284295" evidence="1">
    <location>
        <begin position="35"/>
        <end position="366"/>
    </location>
</feature>
<dbReference type="PANTHER" id="PTHR30024:SF21">
    <property type="entry name" value="ABC TRANSPORTER SUBSTRATE-BINDING PROTEIN"/>
    <property type="match status" value="1"/>
</dbReference>
<dbReference type="Proteomes" id="UP001629246">
    <property type="component" value="Unassembled WGS sequence"/>
</dbReference>
<sequence length="366" mass="40216">MKSIFLPAVRHIVGLLLMPGTLLLAQSMSHPAAAAETPPEVIRFGSPAGFAKSVLTGGVIVGVANYKGWLKEEFSKDKVRLEFPTFKGGAPMVGQALANKQLDFAAQGDLMSVIGYSAGLKTRLILPSVKQANAYLAVPVGSSIKSIEDLRGKKVAYFKGNYIHLQVMRILAAHGMSEKDIRSIYLDPASSAPALAAGDIDALFGASDLLALRDKGLARIVYSTRGSPLLTAQSGFLVREEFAEKYPETTARVVKVIVKTARWMSDPRNRQEVFELWTSDRSLRSNTEEDYGAERPLGEKVSPLMDAFYVDRYKATVEEAATLGLLRGAKFDVEQWFDRRYLNAALKELKLENYWHALDESGTPQN</sequence>
<dbReference type="Pfam" id="PF09084">
    <property type="entry name" value="NMT1"/>
    <property type="match status" value="1"/>
</dbReference>
<evidence type="ECO:0000313" key="4">
    <source>
        <dbReference type="Proteomes" id="UP001629246"/>
    </source>
</evidence>